<dbReference type="Proteomes" id="UP000410492">
    <property type="component" value="Unassembled WGS sequence"/>
</dbReference>
<name>A0A653D8L5_CALMS</name>
<dbReference type="EMBL" id="CAACVG010010638">
    <property type="protein sequence ID" value="VEN56286.1"/>
    <property type="molecule type" value="Genomic_DNA"/>
</dbReference>
<sequence>MVPIGWLTVFYKCELTVQIEPLPSYHRVISISGLTRSNNPLDSL</sequence>
<protein>
    <submittedName>
        <fullName evidence="1">Uncharacterized protein</fullName>
    </submittedName>
</protein>
<organism evidence="1 2">
    <name type="scientific">Callosobruchus maculatus</name>
    <name type="common">Southern cowpea weevil</name>
    <name type="synonym">Pulse bruchid</name>
    <dbReference type="NCBI Taxonomy" id="64391"/>
    <lineage>
        <taxon>Eukaryota</taxon>
        <taxon>Metazoa</taxon>
        <taxon>Ecdysozoa</taxon>
        <taxon>Arthropoda</taxon>
        <taxon>Hexapoda</taxon>
        <taxon>Insecta</taxon>
        <taxon>Pterygota</taxon>
        <taxon>Neoptera</taxon>
        <taxon>Endopterygota</taxon>
        <taxon>Coleoptera</taxon>
        <taxon>Polyphaga</taxon>
        <taxon>Cucujiformia</taxon>
        <taxon>Chrysomeloidea</taxon>
        <taxon>Chrysomelidae</taxon>
        <taxon>Bruchinae</taxon>
        <taxon>Bruchini</taxon>
        <taxon>Callosobruchus</taxon>
    </lineage>
</organism>
<accession>A0A653D8L5</accession>
<reference evidence="1 2" key="1">
    <citation type="submission" date="2019-01" db="EMBL/GenBank/DDBJ databases">
        <authorList>
            <person name="Sayadi A."/>
        </authorList>
    </citation>
    <scope>NUCLEOTIDE SEQUENCE [LARGE SCALE GENOMIC DNA]</scope>
</reference>
<evidence type="ECO:0000313" key="1">
    <source>
        <dbReference type="EMBL" id="VEN56286.1"/>
    </source>
</evidence>
<gene>
    <name evidence="1" type="ORF">CALMAC_LOCUS15214</name>
</gene>
<proteinExistence type="predicted"/>
<dbReference type="AlphaFoldDB" id="A0A653D8L5"/>
<keyword evidence="2" id="KW-1185">Reference proteome</keyword>
<evidence type="ECO:0000313" key="2">
    <source>
        <dbReference type="Proteomes" id="UP000410492"/>
    </source>
</evidence>